<protein>
    <recommendedName>
        <fullName evidence="11">Oligopeptide transport system permease protein OppC</fullName>
    </recommendedName>
</protein>
<organism evidence="14 15">
    <name type="scientific">Streptacidiphilus monticola</name>
    <dbReference type="NCBI Taxonomy" id="2161674"/>
    <lineage>
        <taxon>Bacteria</taxon>
        <taxon>Bacillati</taxon>
        <taxon>Actinomycetota</taxon>
        <taxon>Actinomycetes</taxon>
        <taxon>Kitasatosporales</taxon>
        <taxon>Streptomycetaceae</taxon>
        <taxon>Streptacidiphilus</taxon>
    </lineage>
</organism>
<comment type="similarity">
    <text evidence="10">Belongs to the binding-protein-dependent transport system permease family. OppBC subfamily.</text>
</comment>
<evidence type="ECO:0000256" key="1">
    <source>
        <dbReference type="ARBA" id="ARBA00004429"/>
    </source>
</evidence>
<gene>
    <name evidence="14" type="ORF">ACFP3V_24055</name>
</gene>
<comment type="subcellular location">
    <subcellularLocation>
        <location evidence="1">Cell inner membrane</location>
        <topology evidence="1">Multi-pass membrane protein</topology>
    </subcellularLocation>
    <subcellularLocation>
        <location evidence="12">Cell membrane</location>
        <topology evidence="12">Multi-pass membrane protein</topology>
    </subcellularLocation>
</comment>
<dbReference type="InterPro" id="IPR035906">
    <property type="entry name" value="MetI-like_sf"/>
</dbReference>
<keyword evidence="15" id="KW-1185">Reference proteome</keyword>
<evidence type="ECO:0000259" key="13">
    <source>
        <dbReference type="PROSITE" id="PS50928"/>
    </source>
</evidence>
<feature type="transmembrane region" description="Helical" evidence="12">
    <location>
        <begin position="160"/>
        <end position="181"/>
    </location>
</feature>
<keyword evidence="5 12" id="KW-0812">Transmembrane</keyword>
<dbReference type="InterPro" id="IPR050366">
    <property type="entry name" value="BP-dependent_transpt_permease"/>
</dbReference>
<keyword evidence="3" id="KW-1003">Cell membrane</keyword>
<evidence type="ECO:0000256" key="4">
    <source>
        <dbReference type="ARBA" id="ARBA00022519"/>
    </source>
</evidence>
<accession>A0ABW1G8E6</accession>
<evidence type="ECO:0000256" key="7">
    <source>
        <dbReference type="ARBA" id="ARBA00022927"/>
    </source>
</evidence>
<feature type="transmembrane region" description="Helical" evidence="12">
    <location>
        <begin position="133"/>
        <end position="154"/>
    </location>
</feature>
<proteinExistence type="inferred from homology"/>
<dbReference type="Proteomes" id="UP001596174">
    <property type="component" value="Unassembled WGS sequence"/>
</dbReference>
<keyword evidence="9 12" id="KW-0472">Membrane</keyword>
<feature type="transmembrane region" description="Helical" evidence="12">
    <location>
        <begin position="102"/>
        <end position="126"/>
    </location>
</feature>
<evidence type="ECO:0000313" key="15">
    <source>
        <dbReference type="Proteomes" id="UP001596174"/>
    </source>
</evidence>
<dbReference type="PANTHER" id="PTHR43386:SF2">
    <property type="entry name" value="OLIGOPEPTIDE TRANSPORT SYSTEM PERMEASE PROTEIN OPPC"/>
    <property type="match status" value="1"/>
</dbReference>
<evidence type="ECO:0000313" key="14">
    <source>
        <dbReference type="EMBL" id="MFC5910283.1"/>
    </source>
</evidence>
<keyword evidence="4" id="KW-0997">Cell inner membrane</keyword>
<feature type="transmembrane region" description="Helical" evidence="12">
    <location>
        <begin position="268"/>
        <end position="287"/>
    </location>
</feature>
<dbReference type="Pfam" id="PF00528">
    <property type="entry name" value="BPD_transp_1"/>
    <property type="match status" value="1"/>
</dbReference>
<evidence type="ECO:0000256" key="11">
    <source>
        <dbReference type="ARBA" id="ARBA00072251"/>
    </source>
</evidence>
<evidence type="ECO:0000256" key="6">
    <source>
        <dbReference type="ARBA" id="ARBA00022856"/>
    </source>
</evidence>
<name>A0ABW1G8E6_9ACTN</name>
<dbReference type="SUPFAM" id="SSF161098">
    <property type="entry name" value="MetI-like"/>
    <property type="match status" value="1"/>
</dbReference>
<evidence type="ECO:0000256" key="2">
    <source>
        <dbReference type="ARBA" id="ARBA00022448"/>
    </source>
</evidence>
<dbReference type="PANTHER" id="PTHR43386">
    <property type="entry name" value="OLIGOPEPTIDE TRANSPORT SYSTEM PERMEASE PROTEIN APPC"/>
    <property type="match status" value="1"/>
</dbReference>
<feature type="transmembrane region" description="Helical" evidence="12">
    <location>
        <begin position="193"/>
        <end position="213"/>
    </location>
</feature>
<dbReference type="Pfam" id="PF12911">
    <property type="entry name" value="OppC_N"/>
    <property type="match status" value="1"/>
</dbReference>
<reference evidence="15" key="1">
    <citation type="journal article" date="2019" name="Int. J. Syst. Evol. Microbiol.">
        <title>The Global Catalogue of Microorganisms (GCM) 10K type strain sequencing project: providing services to taxonomists for standard genome sequencing and annotation.</title>
        <authorList>
            <consortium name="The Broad Institute Genomics Platform"/>
            <consortium name="The Broad Institute Genome Sequencing Center for Infectious Disease"/>
            <person name="Wu L."/>
            <person name="Ma J."/>
        </authorList>
    </citation>
    <scope>NUCLEOTIDE SEQUENCE [LARGE SCALE GENOMIC DNA]</scope>
    <source>
        <strain evidence="15">JCM 4816</strain>
    </source>
</reference>
<dbReference type="Gene3D" id="1.10.3720.10">
    <property type="entry name" value="MetI-like"/>
    <property type="match status" value="1"/>
</dbReference>
<dbReference type="InterPro" id="IPR000515">
    <property type="entry name" value="MetI-like"/>
</dbReference>
<dbReference type="EMBL" id="JBHSQJ010000107">
    <property type="protein sequence ID" value="MFC5910283.1"/>
    <property type="molecule type" value="Genomic_DNA"/>
</dbReference>
<evidence type="ECO:0000256" key="12">
    <source>
        <dbReference type="RuleBase" id="RU363032"/>
    </source>
</evidence>
<evidence type="ECO:0000256" key="9">
    <source>
        <dbReference type="ARBA" id="ARBA00023136"/>
    </source>
</evidence>
<dbReference type="PROSITE" id="PS50928">
    <property type="entry name" value="ABC_TM1"/>
    <property type="match status" value="1"/>
</dbReference>
<comment type="caution">
    <text evidence="14">The sequence shown here is derived from an EMBL/GenBank/DDBJ whole genome shotgun (WGS) entry which is preliminary data.</text>
</comment>
<keyword evidence="7" id="KW-0653">Protein transport</keyword>
<sequence>MSTEIPVVEPELAATAASTKRRGRGALVLRRFLRNRLAVVGVGILVVLLACAYVVPSFLQWSYTDNDWNALGTGPSSSHWFGTNHPGQDMLALTMRGLQKSLIIGIVGGPLTTLIAALIGASAGYFGGWIDRVLMWFLDLMLVAPSFLLLAIIAPKLSGGTWLVFVVLIAAFGWMITARVVRSMTQTLKDREYVLAAKYMGVNPLVIIVRHILPNVASILIVDATIQVGTTVLTESGLSYFGFGIQPPDISLGTLLADGEPDATTSPWMFFFPAAFLILMGLAAAFIGDGLRDAFDPTASGAKARVKKTDTLEDNEMTADQISNTARVEEGLAS</sequence>
<evidence type="ECO:0000256" key="5">
    <source>
        <dbReference type="ARBA" id="ARBA00022692"/>
    </source>
</evidence>
<evidence type="ECO:0000256" key="3">
    <source>
        <dbReference type="ARBA" id="ARBA00022475"/>
    </source>
</evidence>
<keyword evidence="8 12" id="KW-1133">Transmembrane helix</keyword>
<dbReference type="RefSeq" id="WP_380587165.1">
    <property type="nucleotide sequence ID" value="NZ_JBHSQJ010000107.1"/>
</dbReference>
<keyword evidence="2 12" id="KW-0813">Transport</keyword>
<dbReference type="CDD" id="cd06261">
    <property type="entry name" value="TM_PBP2"/>
    <property type="match status" value="1"/>
</dbReference>
<feature type="domain" description="ABC transmembrane type-1" evidence="13">
    <location>
        <begin position="98"/>
        <end position="288"/>
    </location>
</feature>
<dbReference type="InterPro" id="IPR025966">
    <property type="entry name" value="OppC_N"/>
</dbReference>
<keyword evidence="6" id="KW-0571">Peptide transport</keyword>
<feature type="transmembrane region" description="Helical" evidence="12">
    <location>
        <begin position="37"/>
        <end position="59"/>
    </location>
</feature>
<evidence type="ECO:0000256" key="10">
    <source>
        <dbReference type="ARBA" id="ARBA00024202"/>
    </source>
</evidence>
<evidence type="ECO:0000256" key="8">
    <source>
        <dbReference type="ARBA" id="ARBA00022989"/>
    </source>
</evidence>